<evidence type="ECO:0000256" key="1">
    <source>
        <dbReference type="SAM" id="MobiDB-lite"/>
    </source>
</evidence>
<dbReference type="RefSeq" id="WP_174513945.1">
    <property type="nucleotide sequence ID" value="NZ_CABFMQ020000142.1"/>
</dbReference>
<comment type="caution">
    <text evidence="2">The sequence shown here is derived from an EMBL/GenBank/DDBJ whole genome shotgun (WGS) entry which is preliminary data.</text>
</comment>
<dbReference type="InterPro" id="IPR025227">
    <property type="entry name" value="DUF4169"/>
</dbReference>
<accession>A0A8B6MD16</accession>
<proteinExistence type="predicted"/>
<protein>
    <recommendedName>
        <fullName evidence="4">DUF4169 domain-containing protein</fullName>
    </recommendedName>
</protein>
<dbReference type="AlphaFoldDB" id="A0A8B6MD16"/>
<feature type="region of interest" description="Disordered" evidence="1">
    <location>
        <begin position="46"/>
        <end position="68"/>
    </location>
</feature>
<organism evidence="2 3">
    <name type="scientific">Methylocella tundrae</name>
    <dbReference type="NCBI Taxonomy" id="227605"/>
    <lineage>
        <taxon>Bacteria</taxon>
        <taxon>Pseudomonadati</taxon>
        <taxon>Pseudomonadota</taxon>
        <taxon>Alphaproteobacteria</taxon>
        <taxon>Hyphomicrobiales</taxon>
        <taxon>Beijerinckiaceae</taxon>
        <taxon>Methylocella</taxon>
    </lineage>
</organism>
<feature type="compositionally biased region" description="Basic and acidic residues" evidence="1">
    <location>
        <begin position="46"/>
        <end position="62"/>
    </location>
</feature>
<evidence type="ECO:0000313" key="3">
    <source>
        <dbReference type="Proteomes" id="UP000485880"/>
    </source>
</evidence>
<dbReference type="EMBL" id="CABFMQ020000142">
    <property type="protein sequence ID" value="VTZ52339.1"/>
    <property type="molecule type" value="Genomic_DNA"/>
</dbReference>
<evidence type="ECO:0008006" key="4">
    <source>
        <dbReference type="Google" id="ProtNLM"/>
    </source>
</evidence>
<evidence type="ECO:0000313" key="2">
    <source>
        <dbReference type="EMBL" id="VTZ52339.1"/>
    </source>
</evidence>
<dbReference type="Pfam" id="PF13770">
    <property type="entry name" value="DUF4169"/>
    <property type="match status" value="1"/>
</dbReference>
<feature type="region of interest" description="Disordered" evidence="1">
    <location>
        <begin position="1"/>
        <end position="20"/>
    </location>
</feature>
<gene>
    <name evidence="2" type="ORF">MPC4_80010</name>
</gene>
<dbReference type="Proteomes" id="UP000485880">
    <property type="component" value="Unassembled WGS sequence"/>
</dbReference>
<name>A0A8B6MD16_METTU</name>
<sequence>MGDIVNLRRARKKRARDASELEAAANRVAFGLGRAERAAANKLRGLEQDRLDGHERVHRDLAPDDQSE</sequence>
<keyword evidence="3" id="KW-1185">Reference proteome</keyword>
<reference evidence="2 3" key="1">
    <citation type="submission" date="2019-05" db="EMBL/GenBank/DDBJ databases">
        <authorList>
            <person name="Farhan Ul Haque M."/>
        </authorList>
    </citation>
    <scope>NUCLEOTIDE SEQUENCE [LARGE SCALE GENOMIC DNA]</scope>
    <source>
        <strain evidence="2">2</strain>
    </source>
</reference>